<evidence type="ECO:0000256" key="1">
    <source>
        <dbReference type="SAM" id="MobiDB-lite"/>
    </source>
</evidence>
<name>F5YFQ0_LEAAZ</name>
<evidence type="ECO:0000313" key="2">
    <source>
        <dbReference type="EMBL" id="AEF81322.1"/>
    </source>
</evidence>
<organism evidence="2 3">
    <name type="scientific">Leadbettera azotonutricia (strain ATCC BAA-888 / DSM 13862 / ZAS-9)</name>
    <name type="common">Treponema azotonutricium</name>
    <dbReference type="NCBI Taxonomy" id="545695"/>
    <lineage>
        <taxon>Bacteria</taxon>
        <taxon>Pseudomonadati</taxon>
        <taxon>Spirochaetota</taxon>
        <taxon>Spirochaetia</taxon>
        <taxon>Spirochaetales</taxon>
        <taxon>Breznakiellaceae</taxon>
        <taxon>Leadbettera</taxon>
    </lineage>
</organism>
<dbReference type="HOGENOM" id="CLU_874184_0_0_12"/>
<dbReference type="InParanoid" id="F5YFQ0"/>
<protein>
    <submittedName>
        <fullName evidence="2">Uncharacterized protein</fullName>
    </submittedName>
</protein>
<sequence length="318" mass="33571">MGPVKPPVGSDTAPGAAFKAVPANNAGPALASLFDPSSLLSAARDSGASGVSQLIPPNPLSQLASGLGLPQDNLTFTLLTFARAFSLPFESIIDIRKEVLAFAPSSPKTGREKAKAEAFSLASTAAAAKGFKLSQGALAELAAAMGDYSGESSGEKDHSGEPFGQPPNPGELREAFAEFSESRSLLGLMDRVHKKNGSNWVVWPFKVSIGSTELKVFVRILIEEPFSDSGSGLLMADITGLRRHWRFFLERSHEGKFRARIGLVPGQEPEGLKTLETEAAKALGSFLGADADVRILNGEVMLADFMGCEALPSINEEV</sequence>
<dbReference type="AlphaFoldDB" id="F5YFQ0"/>
<feature type="region of interest" description="Disordered" evidence="1">
    <location>
        <begin position="149"/>
        <end position="172"/>
    </location>
</feature>
<accession>F5YFQ0</accession>
<dbReference type="KEGG" id="taz:TREAZ_2470"/>
<keyword evidence="3" id="KW-1185">Reference proteome</keyword>
<reference evidence="2 3" key="2">
    <citation type="journal article" date="2011" name="ISME J.">
        <title>RNA-seq reveals cooperative metabolic interactions between two termite-gut spirochete species in co-culture.</title>
        <authorList>
            <person name="Rosenthal A.Z."/>
            <person name="Matson E.G."/>
            <person name="Eldar A."/>
            <person name="Leadbetter J.R."/>
        </authorList>
    </citation>
    <scope>NUCLEOTIDE SEQUENCE [LARGE SCALE GENOMIC DNA]</scope>
    <source>
        <strain evidence="3">ATCC BAA-888 / DSM 13862 / ZAS-9</strain>
    </source>
</reference>
<reference evidence="3" key="1">
    <citation type="submission" date="2009-12" db="EMBL/GenBank/DDBJ databases">
        <title>Complete sequence of Treponema azotonutricium strain ZAS-9.</title>
        <authorList>
            <person name="Tetu S.G."/>
            <person name="Matson E."/>
            <person name="Ren Q."/>
            <person name="Seshadri R."/>
            <person name="Elbourne L."/>
            <person name="Hassan K.A."/>
            <person name="Durkin A."/>
            <person name="Radune D."/>
            <person name="Mohamoud Y."/>
            <person name="Shay R."/>
            <person name="Jin S."/>
            <person name="Zhang X."/>
            <person name="Lucey K."/>
            <person name="Ballor N.R."/>
            <person name="Ottesen E."/>
            <person name="Rosenthal R."/>
            <person name="Allen A."/>
            <person name="Leadbetter J.R."/>
            <person name="Paulsen I.T."/>
        </authorList>
    </citation>
    <scope>NUCLEOTIDE SEQUENCE [LARGE SCALE GENOMIC DNA]</scope>
    <source>
        <strain evidence="3">ATCC BAA-888 / DSM 13862 / ZAS-9</strain>
    </source>
</reference>
<gene>
    <name evidence="2" type="ordered locus">TREAZ_2470</name>
</gene>
<dbReference type="STRING" id="545695.TREAZ_2470"/>
<evidence type="ECO:0000313" key="3">
    <source>
        <dbReference type="Proteomes" id="UP000009222"/>
    </source>
</evidence>
<dbReference type="Proteomes" id="UP000009222">
    <property type="component" value="Chromosome"/>
</dbReference>
<proteinExistence type="predicted"/>
<dbReference type="RefSeq" id="WP_015713052.1">
    <property type="nucleotide sequence ID" value="NC_015577.1"/>
</dbReference>
<dbReference type="EMBL" id="CP001841">
    <property type="protein sequence ID" value="AEF81322.1"/>
    <property type="molecule type" value="Genomic_DNA"/>
</dbReference>